<reference evidence="1" key="1">
    <citation type="journal article" date="2022" name="Int. J. Syst. Evol. Microbiol.">
        <title>Pseudomonas aegrilactucae sp. nov. and Pseudomonas morbosilactucae sp. nov., pathogens causing bacterial rot of lettuce in Japan.</title>
        <authorList>
            <person name="Sawada H."/>
            <person name="Fujikawa T."/>
            <person name="Satou M."/>
        </authorList>
    </citation>
    <scope>NUCLEOTIDE SEQUENCE</scope>
    <source>
        <strain evidence="1">0166_1</strain>
    </source>
</reference>
<evidence type="ECO:0008006" key="3">
    <source>
        <dbReference type="Google" id="ProtNLM"/>
    </source>
</evidence>
<keyword evidence="2" id="KW-1185">Reference proteome</keyword>
<dbReference type="Proteomes" id="UP001162834">
    <property type="component" value="Chromosome"/>
</dbReference>
<protein>
    <recommendedName>
        <fullName evidence="3">Zinc ribbon domain-containing protein</fullName>
    </recommendedName>
</protein>
<proteinExistence type="predicted"/>
<name>A0A9E6XW38_9ACTN</name>
<dbReference type="EMBL" id="CP087164">
    <property type="protein sequence ID" value="UGS35183.1"/>
    <property type="molecule type" value="Genomic_DNA"/>
</dbReference>
<gene>
    <name evidence="1" type="ORF">DSM104329_01568</name>
</gene>
<dbReference type="KEGG" id="sbae:DSM104329_01568"/>
<evidence type="ECO:0000313" key="2">
    <source>
        <dbReference type="Proteomes" id="UP001162834"/>
    </source>
</evidence>
<organism evidence="1 2">
    <name type="scientific">Capillimicrobium parvum</name>
    <dbReference type="NCBI Taxonomy" id="2884022"/>
    <lineage>
        <taxon>Bacteria</taxon>
        <taxon>Bacillati</taxon>
        <taxon>Actinomycetota</taxon>
        <taxon>Thermoleophilia</taxon>
        <taxon>Solirubrobacterales</taxon>
        <taxon>Capillimicrobiaceae</taxon>
        <taxon>Capillimicrobium</taxon>
    </lineage>
</organism>
<sequence>MTMSDDDLHARRDALAARVADLTWDLGGLAYEMAIRDHFRLDVLVKRAAILQEADAELGEVERLLHMQETGTTGACRSCGAVHSRGAVFCWQCGAGLMEVQPAAP</sequence>
<evidence type="ECO:0000313" key="1">
    <source>
        <dbReference type="EMBL" id="UGS35183.1"/>
    </source>
</evidence>
<accession>A0A9E6XW38</accession>
<dbReference type="AlphaFoldDB" id="A0A9E6XW38"/>